<dbReference type="AlphaFoldDB" id="A0A512PF64"/>
<accession>A0A512PF64</accession>
<evidence type="ECO:0000256" key="1">
    <source>
        <dbReference type="SAM" id="MobiDB-lite"/>
    </source>
</evidence>
<dbReference type="RefSeq" id="WP_146953585.1">
    <property type="nucleotide sequence ID" value="NZ_BAABBJ010000001.1"/>
</dbReference>
<feature type="compositionally biased region" description="Low complexity" evidence="1">
    <location>
        <begin position="61"/>
        <end position="71"/>
    </location>
</feature>
<evidence type="ECO:0000313" key="3">
    <source>
        <dbReference type="Proteomes" id="UP000321798"/>
    </source>
</evidence>
<feature type="compositionally biased region" description="Basic and acidic residues" evidence="1">
    <location>
        <begin position="22"/>
        <end position="33"/>
    </location>
</feature>
<dbReference type="Proteomes" id="UP000321798">
    <property type="component" value="Unassembled WGS sequence"/>
</dbReference>
<name>A0A512PF64_9CELL</name>
<evidence type="ECO:0000313" key="2">
    <source>
        <dbReference type="EMBL" id="GEP69847.1"/>
    </source>
</evidence>
<proteinExistence type="predicted"/>
<feature type="compositionally biased region" description="Low complexity" evidence="1">
    <location>
        <begin position="283"/>
        <end position="301"/>
    </location>
</feature>
<feature type="region of interest" description="Disordered" evidence="1">
    <location>
        <begin position="1"/>
        <end position="41"/>
    </location>
</feature>
<feature type="region of interest" description="Disordered" evidence="1">
    <location>
        <begin position="283"/>
        <end position="309"/>
    </location>
</feature>
<feature type="region of interest" description="Disordered" evidence="1">
    <location>
        <begin position="61"/>
        <end position="82"/>
    </location>
</feature>
<organism evidence="2 3">
    <name type="scientific">Cellulomonas soli</name>
    <dbReference type="NCBI Taxonomy" id="931535"/>
    <lineage>
        <taxon>Bacteria</taxon>
        <taxon>Bacillati</taxon>
        <taxon>Actinomycetota</taxon>
        <taxon>Actinomycetes</taxon>
        <taxon>Micrococcales</taxon>
        <taxon>Cellulomonadaceae</taxon>
        <taxon>Cellulomonas</taxon>
    </lineage>
</organism>
<dbReference type="OrthoDB" id="3268840at2"/>
<comment type="caution">
    <text evidence="2">The sequence shown here is derived from an EMBL/GenBank/DDBJ whole genome shotgun (WGS) entry which is preliminary data.</text>
</comment>
<sequence>MSDRTPTGTPDEGAQPQGEGAQPRDEAFDRVRAADPAAGATADLDRLAATARDRAGLATAGAADAAAGTTASTTENTPEGATDELAEVRVLGGARTRRPARWLQIAAAVAGVAVIGGGGYALGLVRDGGGAASVADAAAPAISLEGSADQGAAGDSAASSSMAGTMAGTESKLAGDMASGWWFGGRTVFTQQGLSDEAGQGKAWGFDAASVVTQETVARIAAAFGVPGDPRQEYGSWTVGPTDGTGATVSLSPDGLASMSFYDPTLDPWAQCYASATDTTSAGAAGSDSAAVEPAPAECVPSGAPAPTGDAAVAEVRDVVADLGVDPDGWEYEVQTDTGNPQAVYLTLQQVVDGQRTGVTGSATLVADGVQSLYLPLAPVVDLGTYDVVSAVEAVQRLADPRFGPTSNGVMPLMSGAVKDATTSLVAPEGAEATEPTVPATPTAGARIAWPVQQVTLTSARLGVALTTLPDGASVLVPTYELADADGTTWSVIAVVEDQLDLTPAG</sequence>
<reference evidence="2 3" key="1">
    <citation type="submission" date="2019-07" db="EMBL/GenBank/DDBJ databases">
        <title>Whole genome shotgun sequence of Cellulomonas soli NBRC 109434.</title>
        <authorList>
            <person name="Hosoyama A."/>
            <person name="Uohara A."/>
            <person name="Ohji S."/>
            <person name="Ichikawa N."/>
        </authorList>
    </citation>
    <scope>NUCLEOTIDE SEQUENCE [LARGE SCALE GENOMIC DNA]</scope>
    <source>
        <strain evidence="2 3">NBRC 109434</strain>
    </source>
</reference>
<gene>
    <name evidence="2" type="ORF">CSO01_25620</name>
</gene>
<protein>
    <submittedName>
        <fullName evidence="2">Uncharacterized protein</fullName>
    </submittedName>
</protein>
<dbReference type="EMBL" id="BKAL01000008">
    <property type="protein sequence ID" value="GEP69847.1"/>
    <property type="molecule type" value="Genomic_DNA"/>
</dbReference>
<keyword evidence="3" id="KW-1185">Reference proteome</keyword>